<dbReference type="InterPro" id="IPR006311">
    <property type="entry name" value="TAT_signal"/>
</dbReference>
<reference evidence="10" key="1">
    <citation type="submission" date="2015-07" db="EMBL/GenBank/DDBJ databases">
        <title>Draft Genome Sequences of Anaerolinea thermolimosa IMO-1, Bellilinea caldifistulae GOMI-1, Leptolinea tardivitalis YMTK-2, Levilinea saccharolytica KIBI-1,Longilinea arvoryzae KOME-1, Previously Described as Members of the Anaerolineaceae (Chloroflexi).</title>
        <authorList>
            <person name="Sekiguchi Y."/>
            <person name="Ohashi A."/>
            <person name="Matsuura N."/>
            <person name="Tourlousse M.D."/>
        </authorList>
    </citation>
    <scope>NUCLEOTIDE SEQUENCE [LARGE SCALE GENOMIC DNA]</scope>
    <source>
        <strain evidence="10">KOME-1</strain>
    </source>
</reference>
<evidence type="ECO:0000313" key="10">
    <source>
        <dbReference type="EMBL" id="GAP14055.1"/>
    </source>
</evidence>
<gene>
    <name evidence="10" type="ORF">LARV_01817</name>
</gene>
<dbReference type="Gene3D" id="3.40.50.740">
    <property type="match status" value="1"/>
</dbReference>
<dbReference type="Gene3D" id="2.20.25.90">
    <property type="entry name" value="ADC-like domains"/>
    <property type="match status" value="1"/>
</dbReference>
<keyword evidence="4" id="KW-0479">Metal-binding</keyword>
<dbReference type="GO" id="GO:0016491">
    <property type="term" value="F:oxidoreductase activity"/>
    <property type="evidence" value="ECO:0007669"/>
    <property type="project" value="UniProtKB-KW"/>
</dbReference>
<dbReference type="GO" id="GO:0051539">
    <property type="term" value="F:4 iron, 4 sulfur cluster binding"/>
    <property type="evidence" value="ECO:0007669"/>
    <property type="project" value="UniProtKB-KW"/>
</dbReference>
<keyword evidence="8" id="KW-0411">Iron-sulfur</keyword>
<dbReference type="InterPro" id="IPR009010">
    <property type="entry name" value="Asp_de-COase-like_dom_sf"/>
</dbReference>
<dbReference type="OrthoDB" id="9779457at2"/>
<proteinExistence type="inferred from homology"/>
<protein>
    <submittedName>
        <fullName evidence="10">Anaerobic dehydrogenases, typically selenocysteine-containing</fullName>
    </submittedName>
</protein>
<keyword evidence="2" id="KW-0004">4Fe-4S</keyword>
<dbReference type="Gene3D" id="3.30.2070.10">
    <property type="entry name" value="Formate dehydrogenase/DMSO reductase"/>
    <property type="match status" value="1"/>
</dbReference>
<organism evidence="10">
    <name type="scientific">Longilinea arvoryzae</name>
    <dbReference type="NCBI Taxonomy" id="360412"/>
    <lineage>
        <taxon>Bacteria</taxon>
        <taxon>Bacillati</taxon>
        <taxon>Chloroflexota</taxon>
        <taxon>Anaerolineae</taxon>
        <taxon>Anaerolineales</taxon>
        <taxon>Anaerolineaceae</taxon>
        <taxon>Longilinea</taxon>
    </lineage>
</organism>
<dbReference type="InterPro" id="IPR019546">
    <property type="entry name" value="TAT_signal_bac_arc"/>
</dbReference>
<keyword evidence="6" id="KW-0560">Oxidoreductase</keyword>
<dbReference type="AlphaFoldDB" id="A0A0S7B9J4"/>
<keyword evidence="3" id="KW-0500">Molybdenum</keyword>
<evidence type="ECO:0000256" key="2">
    <source>
        <dbReference type="ARBA" id="ARBA00022485"/>
    </source>
</evidence>
<dbReference type="SUPFAM" id="SSF53706">
    <property type="entry name" value="Formate dehydrogenase/DMSO reductase, domains 1-3"/>
    <property type="match status" value="1"/>
</dbReference>
<dbReference type="InterPro" id="IPR006657">
    <property type="entry name" value="MoPterin_dinucl-bd_dom"/>
</dbReference>
<keyword evidence="7" id="KW-0408">Iron</keyword>
<dbReference type="PANTHER" id="PTHR43742:SF9">
    <property type="entry name" value="TETRATHIONATE REDUCTASE SUBUNIT A"/>
    <property type="match status" value="1"/>
</dbReference>
<evidence type="ECO:0000256" key="4">
    <source>
        <dbReference type="ARBA" id="ARBA00022723"/>
    </source>
</evidence>
<dbReference type="InterPro" id="IPR006963">
    <property type="entry name" value="Mopterin_OxRdtase_4Fe-4S_dom"/>
</dbReference>
<evidence type="ECO:0000256" key="6">
    <source>
        <dbReference type="ARBA" id="ARBA00023002"/>
    </source>
</evidence>
<dbReference type="Pfam" id="PF00384">
    <property type="entry name" value="Molybdopterin"/>
    <property type="match status" value="1"/>
</dbReference>
<dbReference type="PROSITE" id="PS51318">
    <property type="entry name" value="TAT"/>
    <property type="match status" value="1"/>
</dbReference>
<dbReference type="EMBL" id="DF967972">
    <property type="protein sequence ID" value="GAP14055.1"/>
    <property type="molecule type" value="Genomic_DNA"/>
</dbReference>
<dbReference type="PROSITE" id="PS51257">
    <property type="entry name" value="PROKAR_LIPOPROTEIN"/>
    <property type="match status" value="1"/>
</dbReference>
<evidence type="ECO:0000313" key="11">
    <source>
        <dbReference type="Proteomes" id="UP000055060"/>
    </source>
</evidence>
<dbReference type="InterPro" id="IPR050612">
    <property type="entry name" value="Prok_Mopterin_Oxidored"/>
</dbReference>
<evidence type="ECO:0000256" key="8">
    <source>
        <dbReference type="ARBA" id="ARBA00023014"/>
    </source>
</evidence>
<dbReference type="Gene3D" id="3.40.228.10">
    <property type="entry name" value="Dimethylsulfoxide Reductase, domain 2"/>
    <property type="match status" value="1"/>
</dbReference>
<evidence type="ECO:0000259" key="9">
    <source>
        <dbReference type="PROSITE" id="PS51669"/>
    </source>
</evidence>
<dbReference type="NCBIfam" id="TIGR01409">
    <property type="entry name" value="TAT_signal_seq"/>
    <property type="match status" value="1"/>
</dbReference>
<dbReference type="Proteomes" id="UP000055060">
    <property type="component" value="Unassembled WGS sequence"/>
</dbReference>
<dbReference type="Pfam" id="PF01568">
    <property type="entry name" value="Molydop_binding"/>
    <property type="match status" value="1"/>
</dbReference>
<evidence type="ECO:0000256" key="5">
    <source>
        <dbReference type="ARBA" id="ARBA00022729"/>
    </source>
</evidence>
<dbReference type="InterPro" id="IPR006656">
    <property type="entry name" value="Mopterin_OxRdtase"/>
</dbReference>
<dbReference type="PROSITE" id="PS51669">
    <property type="entry name" value="4FE4S_MOW_BIS_MGD"/>
    <property type="match status" value="1"/>
</dbReference>
<evidence type="ECO:0000256" key="3">
    <source>
        <dbReference type="ARBA" id="ARBA00022505"/>
    </source>
</evidence>
<dbReference type="GO" id="GO:0046872">
    <property type="term" value="F:metal ion binding"/>
    <property type="evidence" value="ECO:0007669"/>
    <property type="project" value="UniProtKB-KW"/>
</dbReference>
<evidence type="ECO:0000256" key="7">
    <source>
        <dbReference type="ARBA" id="ARBA00023004"/>
    </source>
</evidence>
<dbReference type="SMART" id="SM00926">
    <property type="entry name" value="Molybdop_Fe4S4"/>
    <property type="match status" value="1"/>
</dbReference>
<feature type="domain" description="4Fe-4S Mo/W bis-MGD-type" evidence="9">
    <location>
        <begin position="51"/>
        <end position="107"/>
    </location>
</feature>
<sequence length="714" mass="77051">MSEKISRRKFLKFTGLGAAAAAVLTGCGPASRYVIRKPYASMPEYNQTGFSTYYATTCRECAAGCGLILRTFEGRAIKAEGNPNHPVNRGKLCQRGLTSVQGLYNPDRIREPRKAAGRGSGNFIDIAWDEALNTVSNLLGGDPKSVAFLMGYQPDHLYDLVKEITDAMGAPAPVRYGALGMFEARATLIEAMRQITGQAGLPFFDLGNADLVFSFGANFLETWLSPLAYSRGYGNLRQGTPGKRGYLVSFEARQSVTSSVADEWIPLIPGSEGVVAAAIGRLIAEINGQAIPTAFATVDLAQAVEQSGVSEEKLHHLAYLFARAEKPLALPGGAALSHTTGLMTARAILALNAIKESSLIRLAAADDSAASLQDVQALVNRMNQGEIHTLFIHSLNPVFELPAALGFSDALKKVKAIVSFAAFPDETSVLSDWTLPDHTGLESFGYQRVLTGSDRPALSALQPVVVPLYNTRATADVLLEAARMRGGALAAAAAYQDEVDFIQQKIRPYIGAGGFYTAPEILTFWSSWLQYGGWWKAQPEPIQVDLKRALEESLPVAAPVSIGRDKFRFHTYPTQMGDGSGANRPWLQETPDPMTTVMWNSWIEIHPETAAKLGLRDDDVVKVSSSAGELEASVYLYPAIRPDTVAIPFGQGHTALGRFAEARGANPAALFEVQMNEVGDLAYGDLQVSITPTGKRRPLARYESREGVYGDHAG</sequence>
<dbReference type="SUPFAM" id="SSF50692">
    <property type="entry name" value="ADC-like"/>
    <property type="match status" value="1"/>
</dbReference>
<keyword evidence="11" id="KW-1185">Reference proteome</keyword>
<dbReference type="RefSeq" id="WP_075073344.1">
    <property type="nucleotide sequence ID" value="NZ_DF967972.1"/>
</dbReference>
<dbReference type="GO" id="GO:0043546">
    <property type="term" value="F:molybdopterin cofactor binding"/>
    <property type="evidence" value="ECO:0007669"/>
    <property type="project" value="InterPro"/>
</dbReference>
<comment type="similarity">
    <text evidence="1">Belongs to the prokaryotic molybdopterin-containing oxidoreductase family.</text>
</comment>
<evidence type="ECO:0000256" key="1">
    <source>
        <dbReference type="ARBA" id="ARBA00010312"/>
    </source>
</evidence>
<dbReference type="Pfam" id="PF04879">
    <property type="entry name" value="Molybdop_Fe4S4"/>
    <property type="match status" value="1"/>
</dbReference>
<dbReference type="PANTHER" id="PTHR43742">
    <property type="entry name" value="TRIMETHYLAMINE-N-OXIDE REDUCTASE"/>
    <property type="match status" value="1"/>
</dbReference>
<keyword evidence="5" id="KW-0732">Signal</keyword>
<name>A0A0S7B9J4_9CHLR</name>
<accession>A0A0S7B9J4</accession>
<dbReference type="Gene3D" id="2.40.40.20">
    <property type="match status" value="1"/>
</dbReference>
<dbReference type="STRING" id="360412.LARV_01817"/>